<protein>
    <submittedName>
        <fullName evidence="2">2468_t:CDS:1</fullName>
    </submittedName>
</protein>
<reference evidence="2" key="1">
    <citation type="submission" date="2021-06" db="EMBL/GenBank/DDBJ databases">
        <authorList>
            <person name="Kallberg Y."/>
            <person name="Tangrot J."/>
            <person name="Rosling A."/>
        </authorList>
    </citation>
    <scope>NUCLEOTIDE SEQUENCE</scope>
    <source>
        <strain evidence="2">CL551</strain>
    </source>
</reference>
<proteinExistence type="predicted"/>
<evidence type="ECO:0000256" key="1">
    <source>
        <dbReference type="SAM" id="MobiDB-lite"/>
    </source>
</evidence>
<dbReference type="AlphaFoldDB" id="A0A9N9BU77"/>
<dbReference type="Proteomes" id="UP000789342">
    <property type="component" value="Unassembled WGS sequence"/>
</dbReference>
<dbReference type="InterPro" id="IPR036910">
    <property type="entry name" value="HMG_box_dom_sf"/>
</dbReference>
<evidence type="ECO:0000313" key="3">
    <source>
        <dbReference type="Proteomes" id="UP000789342"/>
    </source>
</evidence>
<evidence type="ECO:0000313" key="2">
    <source>
        <dbReference type="EMBL" id="CAG8577988.1"/>
    </source>
</evidence>
<sequence length="252" mass="28520">MNTDLSTSPLPPFPQSEASEDYQSFMESIKPPYPPRLKPQDLLPKLQGGKIRKIPNAFITYRKELCSNLKTKNICLTMSDASFWASKLWYKESTKVRMTYQNLTMQAKVINEKMSKSPKRPKVKDNNAGLQGRPSTDHNASVGEPMHMHGTMQTTGGETIFDGYRVLCSSPSTAEQSSSTASWLYQNPAHSLNSLYVPPTSQFDHRDSPLYLSPMYFPSTHFPYDAQQTSSTSEEIGFGRKIQEACDPYYYQ</sequence>
<gene>
    <name evidence="2" type="ORF">AMORRO_LOCUS6778</name>
</gene>
<dbReference type="EMBL" id="CAJVPV010004721">
    <property type="protein sequence ID" value="CAG8577988.1"/>
    <property type="molecule type" value="Genomic_DNA"/>
</dbReference>
<feature type="region of interest" description="Disordered" evidence="1">
    <location>
        <begin position="1"/>
        <end position="36"/>
    </location>
</feature>
<dbReference type="Gene3D" id="1.10.30.10">
    <property type="entry name" value="High mobility group box domain"/>
    <property type="match status" value="1"/>
</dbReference>
<name>A0A9N9BU77_9GLOM</name>
<keyword evidence="3" id="KW-1185">Reference proteome</keyword>
<organism evidence="2 3">
    <name type="scientific">Acaulospora morrowiae</name>
    <dbReference type="NCBI Taxonomy" id="94023"/>
    <lineage>
        <taxon>Eukaryota</taxon>
        <taxon>Fungi</taxon>
        <taxon>Fungi incertae sedis</taxon>
        <taxon>Mucoromycota</taxon>
        <taxon>Glomeromycotina</taxon>
        <taxon>Glomeromycetes</taxon>
        <taxon>Diversisporales</taxon>
        <taxon>Acaulosporaceae</taxon>
        <taxon>Acaulospora</taxon>
    </lineage>
</organism>
<feature type="region of interest" description="Disordered" evidence="1">
    <location>
        <begin position="113"/>
        <end position="147"/>
    </location>
</feature>
<dbReference type="OrthoDB" id="2449745at2759"/>
<comment type="caution">
    <text evidence="2">The sequence shown here is derived from an EMBL/GenBank/DDBJ whole genome shotgun (WGS) entry which is preliminary data.</text>
</comment>
<accession>A0A9N9BU77</accession>
<dbReference type="SUPFAM" id="SSF47095">
    <property type="entry name" value="HMG-box"/>
    <property type="match status" value="1"/>
</dbReference>